<evidence type="ECO:0000256" key="1">
    <source>
        <dbReference type="ARBA" id="ARBA00022801"/>
    </source>
</evidence>
<sequence>MSLTPQTYWAEHAWIDHEVRPAVLVAADADGRIDTVTPGVTEPPPGAVPLHGLTLPGLANAHSHAFHRALRGTSQAAPPTGPSPSEGGAAGSGSDTTGSFWTWRETMYAVADRLSPDSYHDLARAVYAEMALAGITAVGEFHYLHHAPGGTRYQDPNAMGDALAAAATAAGVRLTLLDTCYLSAGFGAPPGPVQTRFSDGDALAWARRADALDPGGETVVGAAVHSVRAVPADQLAVVGDWARGRGAPLHVHLSEQPAENADCLTHHGRTPTRLLADHGLLGPATTAVHATHLTAHDIDLLGSTATGICMCPTTERDLADGIGPAVALRDAGSPISLGSDSHAVIDLLEEARAVELDERLRTGRRGHWTAHELLTAATRHGHAALGRPDGGRIAPGAPCDLATVALDSVRTAGTRPRLAAESVVFAGTAADVRHTVVGGRHIVRDGLHQLVPRVPEALTAAVEALRG</sequence>
<name>A0ABX1CF60_9ACTN</name>
<keyword evidence="1 4" id="KW-0378">Hydrolase</keyword>
<evidence type="ECO:0000313" key="5">
    <source>
        <dbReference type="Proteomes" id="UP000727056"/>
    </source>
</evidence>
<reference evidence="4 5" key="1">
    <citation type="submission" date="2020-03" db="EMBL/GenBank/DDBJ databases">
        <title>Draft genome of Streptomyces sp. ventii, isolated from the Axial Seamount in the Pacific Ocean, and resequencing of the two type strains Streptomyces lonarensis strain NCL 716 and Streptomyces bohaiensis strain 11A07.</title>
        <authorList>
            <person name="Loughran R.M."/>
            <person name="Pfannmuller K.M."/>
            <person name="Wasson B.J."/>
            <person name="Deadmond M.C."/>
            <person name="Paddock B.E."/>
            <person name="Koyack M.J."/>
            <person name="Gallegos D.A."/>
            <person name="Mitchell E.A."/>
            <person name="Ushijima B."/>
            <person name="Saw J.H."/>
            <person name="Mcphail K.L."/>
            <person name="Videau P."/>
        </authorList>
    </citation>
    <scope>NUCLEOTIDE SEQUENCE [LARGE SCALE GENOMIC DNA]</scope>
    <source>
        <strain evidence="4 5">11A07</strain>
    </source>
</reference>
<dbReference type="Proteomes" id="UP000727056">
    <property type="component" value="Unassembled WGS sequence"/>
</dbReference>
<organism evidence="4 5">
    <name type="scientific">Streptomyces bohaiensis</name>
    <dbReference type="NCBI Taxonomy" id="1431344"/>
    <lineage>
        <taxon>Bacteria</taxon>
        <taxon>Bacillati</taxon>
        <taxon>Actinomycetota</taxon>
        <taxon>Actinomycetes</taxon>
        <taxon>Kitasatosporales</taxon>
        <taxon>Streptomycetaceae</taxon>
        <taxon>Streptomyces</taxon>
    </lineage>
</organism>
<protein>
    <submittedName>
        <fullName evidence="4">Formimidoylglutamate deiminase</fullName>
        <ecNumber evidence="4">3.5.3.13</ecNumber>
    </submittedName>
</protein>
<dbReference type="RefSeq" id="WP_168089513.1">
    <property type="nucleotide sequence ID" value="NZ_BHZH01000305.1"/>
</dbReference>
<dbReference type="Pfam" id="PF01979">
    <property type="entry name" value="Amidohydro_1"/>
    <property type="match status" value="1"/>
</dbReference>
<dbReference type="SUPFAM" id="SSF51338">
    <property type="entry name" value="Composite domain of metallo-dependent hydrolases"/>
    <property type="match status" value="1"/>
</dbReference>
<proteinExistence type="predicted"/>
<feature type="domain" description="Amidohydrolase-related" evidence="3">
    <location>
        <begin position="55"/>
        <end position="440"/>
    </location>
</feature>
<feature type="compositionally biased region" description="Low complexity" evidence="2">
    <location>
        <begin position="83"/>
        <end position="96"/>
    </location>
</feature>
<keyword evidence="5" id="KW-1185">Reference proteome</keyword>
<dbReference type="NCBIfam" id="TIGR02022">
    <property type="entry name" value="hutF"/>
    <property type="match status" value="1"/>
</dbReference>
<evidence type="ECO:0000256" key="2">
    <source>
        <dbReference type="SAM" id="MobiDB-lite"/>
    </source>
</evidence>
<evidence type="ECO:0000259" key="3">
    <source>
        <dbReference type="Pfam" id="PF01979"/>
    </source>
</evidence>
<dbReference type="PANTHER" id="PTHR43794">
    <property type="entry name" value="AMINOHYDROLASE SSNA-RELATED"/>
    <property type="match status" value="1"/>
</dbReference>
<dbReference type="EC" id="3.5.3.13" evidence="4"/>
<dbReference type="Gene3D" id="2.30.40.10">
    <property type="entry name" value="Urease, subunit C, domain 1"/>
    <property type="match status" value="1"/>
</dbReference>
<dbReference type="InterPro" id="IPR050287">
    <property type="entry name" value="MTA/SAH_deaminase"/>
</dbReference>
<dbReference type="EMBL" id="JAAVJC010000197">
    <property type="protein sequence ID" value="NJQ16803.1"/>
    <property type="molecule type" value="Genomic_DNA"/>
</dbReference>
<feature type="region of interest" description="Disordered" evidence="2">
    <location>
        <begin position="72"/>
        <end position="96"/>
    </location>
</feature>
<dbReference type="PANTHER" id="PTHR43794:SF11">
    <property type="entry name" value="AMIDOHYDROLASE-RELATED DOMAIN-CONTAINING PROTEIN"/>
    <property type="match status" value="1"/>
</dbReference>
<comment type="caution">
    <text evidence="4">The sequence shown here is derived from an EMBL/GenBank/DDBJ whole genome shotgun (WGS) entry which is preliminary data.</text>
</comment>
<dbReference type="SUPFAM" id="SSF51556">
    <property type="entry name" value="Metallo-dependent hydrolases"/>
    <property type="match status" value="1"/>
</dbReference>
<dbReference type="InterPro" id="IPR010252">
    <property type="entry name" value="HutF"/>
</dbReference>
<dbReference type="Gene3D" id="3.20.20.140">
    <property type="entry name" value="Metal-dependent hydrolases"/>
    <property type="match status" value="1"/>
</dbReference>
<dbReference type="GO" id="GO:0050416">
    <property type="term" value="F:formimidoylglutamate deiminase activity"/>
    <property type="evidence" value="ECO:0007669"/>
    <property type="project" value="UniProtKB-EC"/>
</dbReference>
<dbReference type="InterPro" id="IPR011059">
    <property type="entry name" value="Metal-dep_hydrolase_composite"/>
</dbReference>
<dbReference type="InterPro" id="IPR006680">
    <property type="entry name" value="Amidohydro-rel"/>
</dbReference>
<dbReference type="NCBIfam" id="NF006681">
    <property type="entry name" value="PRK09229.1-2"/>
    <property type="match status" value="1"/>
</dbReference>
<evidence type="ECO:0000313" key="4">
    <source>
        <dbReference type="EMBL" id="NJQ16803.1"/>
    </source>
</evidence>
<accession>A0ABX1CF60</accession>
<dbReference type="InterPro" id="IPR032466">
    <property type="entry name" value="Metal_Hydrolase"/>
</dbReference>
<gene>
    <name evidence="4" type="ORF">HCN52_18170</name>
</gene>